<dbReference type="InterPro" id="IPR036397">
    <property type="entry name" value="RNaseH_sf"/>
</dbReference>
<dbReference type="Pfam" id="PF14223">
    <property type="entry name" value="Retrotran_gag_2"/>
    <property type="match status" value="1"/>
</dbReference>
<protein>
    <submittedName>
        <fullName evidence="2">Zinc finger, CCHC-type</fullName>
    </submittedName>
</protein>
<organism evidence="2">
    <name type="scientific">Tanacetum cinerariifolium</name>
    <name type="common">Dalmatian daisy</name>
    <name type="synonym">Chrysanthemum cinerariifolium</name>
    <dbReference type="NCBI Taxonomy" id="118510"/>
    <lineage>
        <taxon>Eukaryota</taxon>
        <taxon>Viridiplantae</taxon>
        <taxon>Streptophyta</taxon>
        <taxon>Embryophyta</taxon>
        <taxon>Tracheophyta</taxon>
        <taxon>Spermatophyta</taxon>
        <taxon>Magnoliopsida</taxon>
        <taxon>eudicotyledons</taxon>
        <taxon>Gunneridae</taxon>
        <taxon>Pentapetalae</taxon>
        <taxon>asterids</taxon>
        <taxon>campanulids</taxon>
        <taxon>Asterales</taxon>
        <taxon>Asteraceae</taxon>
        <taxon>Asteroideae</taxon>
        <taxon>Anthemideae</taxon>
        <taxon>Anthemidinae</taxon>
        <taxon>Tanacetum</taxon>
    </lineage>
</organism>
<dbReference type="InterPro" id="IPR012337">
    <property type="entry name" value="RNaseH-like_sf"/>
</dbReference>
<gene>
    <name evidence="2" type="ORF">Tci_045631</name>
</gene>
<dbReference type="AlphaFoldDB" id="A0A6L2MI86"/>
<name>A0A6L2MI86_TANCI</name>
<dbReference type="GO" id="GO:0015074">
    <property type="term" value="P:DNA integration"/>
    <property type="evidence" value="ECO:0007669"/>
    <property type="project" value="InterPro"/>
</dbReference>
<feature type="domain" description="Integrase catalytic" evidence="1">
    <location>
        <begin position="175"/>
        <end position="222"/>
    </location>
</feature>
<dbReference type="SUPFAM" id="SSF53098">
    <property type="entry name" value="Ribonuclease H-like"/>
    <property type="match status" value="1"/>
</dbReference>
<accession>A0A6L2MI86</accession>
<sequence length="477" mass="55386">MQVILEANDLWEVVEPQTITQINNKADKTAIAFIFQALPKDQILQVAKHKYVRTVWDALKTRHVGENRVQQAKQQTLKAEFEAFQMKENKSVDSFISKISSITSRATNEHFKEIDEKITGIIQFRDGSYAEIKGKGSILLECKNKEQRAISQDQAFGVFKEFKTRAKKEHGTKIKTFRTDRGGEFTSNEFHKYYRENEIIIQLTAPYSPQQNGVVERKNKTILSTTRSYDPDPAKTKTIPRGIPSLTALHLPTQMAHRHGVDKKSKEAEEGEGLFDTQKRYVEEIEYTGNFRKLIRDIIIHYVKNAPRLMEMVKKQAGQAVEMAYVKSKKPTKQERKNVRNAKIEKKLRYEMIYVFGEEPDPPPIEHPRRGSSMDLMVERLDDFECCFQALTVTSLQISVKMRRKGSADVDNMFPAKPPVVCEFNWQMDEFVNVTDECIAWEKLTGDHKDEFKEFFKEKVYFGVDVEIQQRELHTKE</sequence>
<dbReference type="PROSITE" id="PS50994">
    <property type="entry name" value="INTEGRASE"/>
    <property type="match status" value="1"/>
</dbReference>
<comment type="caution">
    <text evidence="2">The sequence shown here is derived from an EMBL/GenBank/DDBJ whole genome shotgun (WGS) entry which is preliminary data.</text>
</comment>
<dbReference type="GO" id="GO:0003676">
    <property type="term" value="F:nucleic acid binding"/>
    <property type="evidence" value="ECO:0007669"/>
    <property type="project" value="InterPro"/>
</dbReference>
<reference evidence="2" key="1">
    <citation type="journal article" date="2019" name="Sci. Rep.">
        <title>Draft genome of Tanacetum cinerariifolium, the natural source of mosquito coil.</title>
        <authorList>
            <person name="Yamashiro T."/>
            <person name="Shiraishi A."/>
            <person name="Satake H."/>
            <person name="Nakayama K."/>
        </authorList>
    </citation>
    <scope>NUCLEOTIDE SEQUENCE</scope>
</reference>
<dbReference type="InterPro" id="IPR039537">
    <property type="entry name" value="Retrotran_Ty1/copia-like"/>
</dbReference>
<evidence type="ECO:0000313" key="2">
    <source>
        <dbReference type="EMBL" id="GEU73653.1"/>
    </source>
</evidence>
<dbReference type="EMBL" id="BKCJ010006732">
    <property type="protein sequence ID" value="GEU73653.1"/>
    <property type="molecule type" value="Genomic_DNA"/>
</dbReference>
<proteinExistence type="predicted"/>
<evidence type="ECO:0000259" key="1">
    <source>
        <dbReference type="PROSITE" id="PS50994"/>
    </source>
</evidence>
<dbReference type="PANTHER" id="PTHR42648:SF25">
    <property type="entry name" value="RNA-DIRECTED DNA POLYMERASE"/>
    <property type="match status" value="1"/>
</dbReference>
<dbReference type="InterPro" id="IPR001584">
    <property type="entry name" value="Integrase_cat-core"/>
</dbReference>
<dbReference type="Gene3D" id="3.30.420.10">
    <property type="entry name" value="Ribonuclease H-like superfamily/Ribonuclease H"/>
    <property type="match status" value="1"/>
</dbReference>
<dbReference type="PANTHER" id="PTHR42648">
    <property type="entry name" value="TRANSPOSASE, PUTATIVE-RELATED"/>
    <property type="match status" value="1"/>
</dbReference>